<feature type="transmembrane region" description="Helical" evidence="1">
    <location>
        <begin position="23"/>
        <end position="44"/>
    </location>
</feature>
<evidence type="ECO:0000313" key="4">
    <source>
        <dbReference type="Proteomes" id="UP000245283"/>
    </source>
</evidence>
<dbReference type="PANTHER" id="PTHR34473">
    <property type="entry name" value="UPF0699 TRANSMEMBRANE PROTEIN YDBS"/>
    <property type="match status" value="1"/>
</dbReference>
<dbReference type="Proteomes" id="UP000245283">
    <property type="component" value="Unassembled WGS sequence"/>
</dbReference>
<keyword evidence="1" id="KW-0812">Transmembrane</keyword>
<dbReference type="InterPro" id="IPR005182">
    <property type="entry name" value="YdbS-like_PH"/>
</dbReference>
<dbReference type="Pfam" id="PF03703">
    <property type="entry name" value="bPH_2"/>
    <property type="match status" value="1"/>
</dbReference>
<evidence type="ECO:0000256" key="1">
    <source>
        <dbReference type="SAM" id="Phobius"/>
    </source>
</evidence>
<gene>
    <name evidence="3" type="ORF">DD236_07680</name>
</gene>
<feature type="domain" description="YdbS-like PH" evidence="2">
    <location>
        <begin position="74"/>
        <end position="148"/>
    </location>
</feature>
<feature type="transmembrane region" description="Helical" evidence="1">
    <location>
        <begin position="50"/>
        <end position="69"/>
    </location>
</feature>
<dbReference type="RefSeq" id="WP_109093805.1">
    <property type="nucleotide sequence ID" value="NZ_QETB01000004.1"/>
</dbReference>
<dbReference type="PANTHER" id="PTHR34473:SF3">
    <property type="entry name" value="TRANSMEMBRANE PROTEIN-RELATED"/>
    <property type="match status" value="1"/>
</dbReference>
<proteinExistence type="predicted"/>
<name>A0A2V1K8G4_9ACTO</name>
<evidence type="ECO:0000313" key="3">
    <source>
        <dbReference type="EMBL" id="PWF25978.1"/>
    </source>
</evidence>
<reference evidence="4" key="1">
    <citation type="submission" date="2018-05" db="EMBL/GenBank/DDBJ databases">
        <authorList>
            <person name="Li Y."/>
        </authorList>
    </citation>
    <scope>NUCLEOTIDE SEQUENCE [LARGE SCALE GENOMIC DNA]</scope>
    <source>
        <strain evidence="4">sk1b4</strain>
    </source>
</reference>
<dbReference type="EMBL" id="QETB01000004">
    <property type="protein sequence ID" value="PWF25978.1"/>
    <property type="molecule type" value="Genomic_DNA"/>
</dbReference>
<sequence length="162" mass="17588">MNSALAPDIAFTPVDFRLAKIKIMSALVVGAPFLIAAAVLSLTLWRDHPWTWVFAVVVLIILLWVIALVPRRVRAMGYAELEGELVIKRGIMFSHLEVIPYGRMQQVTVSSGPLLGRYGLASVDFVTASSGTDGEIPAVTTAEAERLRIKLTALGQANMEGL</sequence>
<evidence type="ECO:0000259" key="2">
    <source>
        <dbReference type="Pfam" id="PF03703"/>
    </source>
</evidence>
<keyword evidence="1" id="KW-1133">Transmembrane helix</keyword>
<organism evidence="3 4">
    <name type="scientific">Ancrocorticia populi</name>
    <dbReference type="NCBI Taxonomy" id="2175228"/>
    <lineage>
        <taxon>Bacteria</taxon>
        <taxon>Bacillati</taxon>
        <taxon>Actinomycetota</taxon>
        <taxon>Actinomycetes</taxon>
        <taxon>Actinomycetales</taxon>
        <taxon>Actinomycetaceae</taxon>
        <taxon>Ancrocorticia</taxon>
    </lineage>
</organism>
<protein>
    <recommendedName>
        <fullName evidence="2">YdbS-like PH domain-containing protein</fullName>
    </recommendedName>
</protein>
<comment type="caution">
    <text evidence="3">The sequence shown here is derived from an EMBL/GenBank/DDBJ whole genome shotgun (WGS) entry which is preliminary data.</text>
</comment>
<keyword evidence="1" id="KW-0472">Membrane</keyword>
<dbReference type="AlphaFoldDB" id="A0A2V1K8G4"/>
<dbReference type="OrthoDB" id="7364633at2"/>
<keyword evidence="4" id="KW-1185">Reference proteome</keyword>
<accession>A0A2V1K8G4</accession>